<evidence type="ECO:0000313" key="2">
    <source>
        <dbReference type="EMBL" id="KGR88176.1"/>
    </source>
</evidence>
<protein>
    <recommendedName>
        <fullName evidence="4">Pro-sigmaK processing inhibitor BofA</fullName>
    </recommendedName>
</protein>
<keyword evidence="1" id="KW-1133">Transmembrane helix</keyword>
<feature type="transmembrane region" description="Helical" evidence="1">
    <location>
        <begin position="36"/>
        <end position="57"/>
    </location>
</feature>
<name>A0A0A3ITX5_9BACI</name>
<dbReference type="RefSeq" id="WP_036150654.1">
    <property type="nucleotide sequence ID" value="NZ_AVCX01000021.1"/>
</dbReference>
<evidence type="ECO:0008006" key="4">
    <source>
        <dbReference type="Google" id="ProtNLM"/>
    </source>
</evidence>
<keyword evidence="1" id="KW-0472">Membrane</keyword>
<reference evidence="2 3" key="1">
    <citation type="submission" date="2014-02" db="EMBL/GenBank/DDBJ databases">
        <title>Draft genome sequence of Lysinibacillus odysseyi NBRC 100172.</title>
        <authorList>
            <person name="Zhang F."/>
            <person name="Wang G."/>
            <person name="Zhang L."/>
        </authorList>
    </citation>
    <scope>NUCLEOTIDE SEQUENCE [LARGE SCALE GENOMIC DNA]</scope>
    <source>
        <strain evidence="2 3">NBRC 100172</strain>
    </source>
</reference>
<keyword evidence="1" id="KW-0812">Transmembrane</keyword>
<comment type="caution">
    <text evidence="2">The sequence shown here is derived from an EMBL/GenBank/DDBJ whole genome shotgun (WGS) entry which is preliminary data.</text>
</comment>
<proteinExistence type="predicted"/>
<dbReference type="EMBL" id="JPVP01000042">
    <property type="protein sequence ID" value="KGR88176.1"/>
    <property type="molecule type" value="Genomic_DNA"/>
</dbReference>
<organism evidence="2 3">
    <name type="scientific">Lysinibacillus odysseyi 34hs-1 = NBRC 100172</name>
    <dbReference type="NCBI Taxonomy" id="1220589"/>
    <lineage>
        <taxon>Bacteria</taxon>
        <taxon>Bacillati</taxon>
        <taxon>Bacillota</taxon>
        <taxon>Bacilli</taxon>
        <taxon>Bacillales</taxon>
        <taxon>Bacillaceae</taxon>
        <taxon>Lysinibacillus</taxon>
    </lineage>
</organism>
<dbReference type="eggNOG" id="ENOG5033EN9">
    <property type="taxonomic scope" value="Bacteria"/>
</dbReference>
<dbReference type="STRING" id="1220589.CD32_02010"/>
<evidence type="ECO:0000256" key="1">
    <source>
        <dbReference type="SAM" id="Phobius"/>
    </source>
</evidence>
<evidence type="ECO:0000313" key="3">
    <source>
        <dbReference type="Proteomes" id="UP000030437"/>
    </source>
</evidence>
<accession>A0A0A3ITX5</accession>
<dbReference type="Proteomes" id="UP000030437">
    <property type="component" value="Unassembled WGS sequence"/>
</dbReference>
<feature type="transmembrane region" description="Helical" evidence="1">
    <location>
        <begin position="64"/>
        <end position="87"/>
    </location>
</feature>
<dbReference type="AlphaFoldDB" id="A0A0A3ITX5"/>
<sequence length="88" mass="9886">MQALVIGAVCLLLFFMLLIGRKGKSGVWMERLSIFWFRFAISIFVLYIIHLACAYYGTEVTINLFSIITVAILGFSGIGVVLFLSFIK</sequence>
<gene>
    <name evidence="2" type="ORF">CD32_02010</name>
</gene>
<keyword evidence="3" id="KW-1185">Reference proteome</keyword>